<dbReference type="Gramene" id="C.cajan_33329.t">
    <property type="protein sequence ID" value="C.cajan_33329.t.cds1"/>
    <property type="gene ID" value="C.cajan_33329"/>
</dbReference>
<evidence type="ECO:0000259" key="3">
    <source>
        <dbReference type="PROSITE" id="PS50994"/>
    </source>
</evidence>
<dbReference type="Proteomes" id="UP000075243">
    <property type="component" value="Unassembled WGS sequence"/>
</dbReference>
<dbReference type="PROSITE" id="PS50994">
    <property type="entry name" value="INTEGRASE"/>
    <property type="match status" value="1"/>
</dbReference>
<dbReference type="InterPro" id="IPR012337">
    <property type="entry name" value="RNaseH-like_sf"/>
</dbReference>
<feature type="domain" description="RNase H type-1" evidence="2">
    <location>
        <begin position="527"/>
        <end position="656"/>
    </location>
</feature>
<keyword evidence="5" id="KW-1185">Reference proteome</keyword>
<dbReference type="GO" id="GO:0015074">
    <property type="term" value="P:DNA integration"/>
    <property type="evidence" value="ECO:0007669"/>
    <property type="project" value="InterPro"/>
</dbReference>
<dbReference type="PANTHER" id="PTHR48475">
    <property type="entry name" value="RIBONUCLEASE H"/>
    <property type="match status" value="1"/>
</dbReference>
<reference evidence="4" key="1">
    <citation type="journal article" date="2012" name="Nat. Biotechnol.">
        <title>Draft genome sequence of pigeonpea (Cajanus cajan), an orphan legume crop of resource-poor farmers.</title>
        <authorList>
            <person name="Varshney R.K."/>
            <person name="Chen W."/>
            <person name="Li Y."/>
            <person name="Bharti A.K."/>
            <person name="Saxena R.K."/>
            <person name="Schlueter J.A."/>
            <person name="Donoghue M.T."/>
            <person name="Azam S."/>
            <person name="Fan G."/>
            <person name="Whaley A.M."/>
            <person name="Farmer A.D."/>
            <person name="Sheridan J."/>
            <person name="Iwata A."/>
            <person name="Tuteja R."/>
            <person name="Penmetsa R.V."/>
            <person name="Wu W."/>
            <person name="Upadhyaya H.D."/>
            <person name="Yang S.P."/>
            <person name="Shah T."/>
            <person name="Saxena K.B."/>
            <person name="Michael T."/>
            <person name="McCombie W.R."/>
            <person name="Yang B."/>
            <person name="Zhang G."/>
            <person name="Yang H."/>
            <person name="Wang J."/>
            <person name="Spillane C."/>
            <person name="Cook D.R."/>
            <person name="May G.D."/>
            <person name="Xu X."/>
            <person name="Jackson S.A."/>
        </authorList>
    </citation>
    <scope>NUCLEOTIDE SEQUENCE [LARGE SCALE GENOMIC DNA]</scope>
</reference>
<dbReference type="PANTHER" id="PTHR48475:SF2">
    <property type="entry name" value="RIBONUCLEASE H"/>
    <property type="match status" value="1"/>
</dbReference>
<dbReference type="Pfam" id="PF00078">
    <property type="entry name" value="RVT_1"/>
    <property type="match status" value="1"/>
</dbReference>
<dbReference type="CDD" id="cd09279">
    <property type="entry name" value="RNase_HI_like"/>
    <property type="match status" value="1"/>
</dbReference>
<dbReference type="InterPro" id="IPR041577">
    <property type="entry name" value="RT_RNaseH_2"/>
</dbReference>
<protein>
    <submittedName>
        <fullName evidence="4">Pro-Pol polyprotein</fullName>
    </submittedName>
</protein>
<evidence type="ECO:0000259" key="2">
    <source>
        <dbReference type="PROSITE" id="PS50879"/>
    </source>
</evidence>
<dbReference type="InterPro" id="IPR000477">
    <property type="entry name" value="RT_dom"/>
</dbReference>
<dbReference type="GO" id="GO:0003676">
    <property type="term" value="F:nucleic acid binding"/>
    <property type="evidence" value="ECO:0007669"/>
    <property type="project" value="InterPro"/>
</dbReference>
<dbReference type="PROSITE" id="PS50879">
    <property type="entry name" value="RNASE_H_1"/>
    <property type="match status" value="1"/>
</dbReference>
<sequence length="1100" mass="124794">MSKSRRDVNVIGDVGKQKLSGLELDPRLEEEDRVEPIETTVPFQLGKIEGQVTFLSSQLSETEAEDIKQVLKKYSDLFAWTAADMPGIDPNFHCHRLSVCRDAKPVAQKKRKMGGERAQAIKDETAKLLQARFIREVKYSTWLANVVMVKKANGKWRMCTDYTDLNKACPKDAYPLPHIDALVDGAAGHHRLSFLDAYSGYNQIPMYSPDEEKTAFITDSANFCYKVMPFGLRNAGATYQRLMDKIFRHQIGTCLEVYVDDMVIKSTSAVDHLKDLSTIFEEVRRHRMRLNPAKCTFGVAGGKFLGFMLSKRGIEANPDKCQAIINMQSPRNIKEVQRLAGRIASLARFLPCMAEKSRPIMSLLKKATKFSWNQECETAFQNFKTTLMAPPLLSKSDPSLDMIIYISVSDKAISTVLVQEKTEQMPVYFISRVLQDAETRYQHLEKTVLALVHTARRLRHYFQSHRVLIRTDSPVTKVLRRPELAGRMVAWSIELSQFDIRFEPRGPIKAQSLADFVNEFTPQEILDSHLWTLHVDGSSNHQGSGAGIILEGPGQVVIEQSLRFGFKASNNQAEYEALLAGLRLAKDLGIPKVQCWSDSKVVTEQVNGTFQIKEPTLLLYFHAFNKLKADFENVQVKHTPRELNMRADQLARLASSKKVSHLRSMIQQELPKPSITQAECLQIQKETPNWMTGIIEYLTAGSLPIDPLEAKKMKVVAARYTLIAGELYKRGFSSPLLKCLAPDQAHYVIREIHEGVCGTHSGSRTLAAKVVRAGYYWPTLMADCSKYVQQCKPCQQHGPLTHQPPEELHSITTPWPFSIWGMDILGPFPPAKGQVKFLLVAVDHFTKWIEAEPVATITANNVQKFFWKNVITRFGIPYALITDNGLQFTDRRFNEFLAELGIKHKMTSVEHPQSNGQAEAANKVILKELKRRLGQAKGAWPEHLPEILWAYRCTPQSSTRETPFRLTYGTDAMIPVEVGEPSLRRTMFNNQINEEALNVELDLVEEARDQALIMMEACRARLSRKHRTKVKPREFQTGDLVWRVTGEARKDKAQGKLAPNWDGPYRIMHNLQNGAYKLEELSGKSIPRTWNATHLKHYFS</sequence>
<dbReference type="Gene3D" id="3.30.70.270">
    <property type="match status" value="2"/>
</dbReference>
<dbReference type="InterPro" id="IPR002156">
    <property type="entry name" value="RNaseH_domain"/>
</dbReference>
<organism evidence="4 5">
    <name type="scientific">Cajanus cajan</name>
    <name type="common">Pigeon pea</name>
    <name type="synonym">Cajanus indicus</name>
    <dbReference type="NCBI Taxonomy" id="3821"/>
    <lineage>
        <taxon>Eukaryota</taxon>
        <taxon>Viridiplantae</taxon>
        <taxon>Streptophyta</taxon>
        <taxon>Embryophyta</taxon>
        <taxon>Tracheophyta</taxon>
        <taxon>Spermatophyta</taxon>
        <taxon>Magnoliopsida</taxon>
        <taxon>eudicotyledons</taxon>
        <taxon>Gunneridae</taxon>
        <taxon>Pentapetalae</taxon>
        <taxon>rosids</taxon>
        <taxon>fabids</taxon>
        <taxon>Fabales</taxon>
        <taxon>Fabaceae</taxon>
        <taxon>Papilionoideae</taxon>
        <taxon>50 kb inversion clade</taxon>
        <taxon>NPAAA clade</taxon>
        <taxon>indigoferoid/millettioid clade</taxon>
        <taxon>Phaseoleae</taxon>
        <taxon>Cajanus</taxon>
    </lineage>
</organism>
<dbReference type="Gene3D" id="3.30.420.10">
    <property type="entry name" value="Ribonuclease H-like superfamily/Ribonuclease H"/>
    <property type="match status" value="2"/>
</dbReference>
<dbReference type="GO" id="GO:0004523">
    <property type="term" value="F:RNA-DNA hybrid ribonuclease activity"/>
    <property type="evidence" value="ECO:0007669"/>
    <property type="project" value="InterPro"/>
</dbReference>
<dbReference type="InterPro" id="IPR043128">
    <property type="entry name" value="Rev_trsase/Diguanyl_cyclase"/>
</dbReference>
<feature type="domain" description="Reverse transcriptase" evidence="1">
    <location>
        <begin position="130"/>
        <end position="309"/>
    </location>
</feature>
<dbReference type="EMBL" id="KQ483692">
    <property type="protein sequence ID" value="KYP42924.1"/>
    <property type="molecule type" value="Genomic_DNA"/>
</dbReference>
<feature type="domain" description="Integrase catalytic" evidence="3">
    <location>
        <begin position="810"/>
        <end position="971"/>
    </location>
</feature>
<proteinExistence type="predicted"/>
<dbReference type="Pfam" id="PF13456">
    <property type="entry name" value="RVT_3"/>
    <property type="match status" value="1"/>
</dbReference>
<evidence type="ECO:0000259" key="1">
    <source>
        <dbReference type="PROSITE" id="PS50878"/>
    </source>
</evidence>
<dbReference type="FunFam" id="3.30.420.10:FF:000032">
    <property type="entry name" value="Retrovirus-related Pol polyprotein from transposon 297-like Protein"/>
    <property type="match status" value="1"/>
</dbReference>
<gene>
    <name evidence="4" type="ORF">KK1_035631</name>
</gene>
<dbReference type="AlphaFoldDB" id="A0A151RK34"/>
<dbReference type="PROSITE" id="PS50878">
    <property type="entry name" value="RT_POL"/>
    <property type="match status" value="1"/>
</dbReference>
<dbReference type="CDD" id="cd01647">
    <property type="entry name" value="RT_LTR"/>
    <property type="match status" value="1"/>
</dbReference>
<dbReference type="InterPro" id="IPR001584">
    <property type="entry name" value="Integrase_cat-core"/>
</dbReference>
<dbReference type="SUPFAM" id="SSF56672">
    <property type="entry name" value="DNA/RNA polymerases"/>
    <property type="match status" value="1"/>
</dbReference>
<dbReference type="Pfam" id="PF17921">
    <property type="entry name" value="Integrase_H2C2"/>
    <property type="match status" value="1"/>
</dbReference>
<accession>A0A151RK34</accession>
<name>A0A151RK34_CAJCA</name>
<dbReference type="Pfam" id="PF00665">
    <property type="entry name" value="rve"/>
    <property type="match status" value="1"/>
</dbReference>
<dbReference type="FunFam" id="3.30.70.270:FF:000020">
    <property type="entry name" value="Transposon Tf2-6 polyprotein-like Protein"/>
    <property type="match status" value="1"/>
</dbReference>
<dbReference type="Gene3D" id="1.10.340.70">
    <property type="match status" value="1"/>
</dbReference>
<dbReference type="InterPro" id="IPR041588">
    <property type="entry name" value="Integrase_H2C2"/>
</dbReference>
<dbReference type="InterPro" id="IPR036397">
    <property type="entry name" value="RNaseH_sf"/>
</dbReference>
<evidence type="ECO:0000313" key="5">
    <source>
        <dbReference type="Proteomes" id="UP000075243"/>
    </source>
</evidence>
<dbReference type="SUPFAM" id="SSF53098">
    <property type="entry name" value="Ribonuclease H-like"/>
    <property type="match status" value="2"/>
</dbReference>
<dbReference type="Gene3D" id="3.10.10.10">
    <property type="entry name" value="HIV Type 1 Reverse Transcriptase, subunit A, domain 1"/>
    <property type="match status" value="1"/>
</dbReference>
<dbReference type="Pfam" id="PF17919">
    <property type="entry name" value="RT_RNaseH_2"/>
    <property type="match status" value="1"/>
</dbReference>
<dbReference type="InterPro" id="IPR043502">
    <property type="entry name" value="DNA/RNA_pol_sf"/>
</dbReference>
<evidence type="ECO:0000313" key="4">
    <source>
        <dbReference type="EMBL" id="KYP42924.1"/>
    </source>
</evidence>